<evidence type="ECO:0000256" key="5">
    <source>
        <dbReference type="ARBA" id="ARBA00023014"/>
    </source>
</evidence>
<dbReference type="SUPFAM" id="SSF52540">
    <property type="entry name" value="P-loop containing nucleoside triphosphate hydrolases"/>
    <property type="match status" value="1"/>
</dbReference>
<dbReference type="GO" id="GO:0016226">
    <property type="term" value="P:iron-sulfur cluster assembly"/>
    <property type="evidence" value="ECO:0007669"/>
    <property type="project" value="InterPro"/>
</dbReference>
<feature type="domain" description="Dinitrogenase iron-molybdenum cofactor biosynthesis" evidence="8">
    <location>
        <begin position="317"/>
        <end position="406"/>
    </location>
</feature>
<dbReference type="GO" id="GO:0051536">
    <property type="term" value="F:iron-sulfur cluster binding"/>
    <property type="evidence" value="ECO:0007669"/>
    <property type="project" value="UniProtKB-UniRule"/>
</dbReference>
<dbReference type="PROSITE" id="PS01215">
    <property type="entry name" value="MRP"/>
    <property type="match status" value="1"/>
</dbReference>
<evidence type="ECO:0000256" key="3">
    <source>
        <dbReference type="ARBA" id="ARBA00022840"/>
    </source>
</evidence>
<dbReference type="GO" id="GO:0046872">
    <property type="term" value="F:metal ion binding"/>
    <property type="evidence" value="ECO:0007669"/>
    <property type="project" value="UniProtKB-KW"/>
</dbReference>
<dbReference type="HAMAP" id="MF_02040">
    <property type="entry name" value="Mrp_NBP35"/>
    <property type="match status" value="1"/>
</dbReference>
<dbReference type="Gene3D" id="3.40.50.300">
    <property type="entry name" value="P-loop containing nucleotide triphosphate hydrolases"/>
    <property type="match status" value="1"/>
</dbReference>
<dbReference type="InterPro" id="IPR019591">
    <property type="entry name" value="Mrp/NBP35_ATP-bd"/>
</dbReference>
<keyword evidence="4 6" id="KW-0408">Iron</keyword>
<dbReference type="NCBIfam" id="NF041136">
    <property type="entry name" value="MrpORP"/>
    <property type="match status" value="1"/>
</dbReference>
<keyword evidence="3 6" id="KW-0067">ATP-binding</keyword>
<dbReference type="FunFam" id="3.40.50.300:FF:001119">
    <property type="entry name" value="Iron-sulfur cluster carrier protein"/>
    <property type="match status" value="1"/>
</dbReference>
<dbReference type="GO" id="GO:0140663">
    <property type="term" value="F:ATP-dependent FeS chaperone activity"/>
    <property type="evidence" value="ECO:0007669"/>
    <property type="project" value="InterPro"/>
</dbReference>
<keyword evidence="1 6" id="KW-0479">Metal-binding</keyword>
<comment type="similarity">
    <text evidence="6">Belongs to the Mrp/NBP35 ATP-binding proteins family.</text>
</comment>
<keyword evidence="5 6" id="KW-0411">Iron-sulfur</keyword>
<dbReference type="Gene3D" id="3.30.420.130">
    <property type="entry name" value="Dinitrogenase iron-molybdenum cofactor biosynthesis domain"/>
    <property type="match status" value="1"/>
</dbReference>
<dbReference type="EMBL" id="WAIE01000001">
    <property type="protein sequence ID" value="KAB1442796.1"/>
    <property type="molecule type" value="Genomic_DNA"/>
</dbReference>
<keyword evidence="6" id="KW-0378">Hydrolase</keyword>
<feature type="compositionally biased region" description="Low complexity" evidence="7">
    <location>
        <begin position="1"/>
        <end position="11"/>
    </location>
</feature>
<dbReference type="PANTHER" id="PTHR23264:SF19">
    <property type="entry name" value="CYTOSOLIC FE-S CLUSTER ASSEMBLY FACTOR NUBP2"/>
    <property type="match status" value="1"/>
</dbReference>
<feature type="binding site" evidence="6">
    <location>
        <begin position="46"/>
        <end position="53"/>
    </location>
    <ligand>
        <name>ATP</name>
        <dbReference type="ChEBI" id="CHEBI:30616"/>
    </ligand>
</feature>
<dbReference type="AlphaFoldDB" id="A0A6N6N3Z2"/>
<dbReference type="SUPFAM" id="SSF53146">
    <property type="entry name" value="Nitrogenase accessory factor-like"/>
    <property type="match status" value="1"/>
</dbReference>
<evidence type="ECO:0000313" key="9">
    <source>
        <dbReference type="EMBL" id="KAB1442796.1"/>
    </source>
</evidence>
<dbReference type="Pfam" id="PF10609">
    <property type="entry name" value="ParA"/>
    <property type="match status" value="1"/>
</dbReference>
<evidence type="ECO:0000256" key="1">
    <source>
        <dbReference type="ARBA" id="ARBA00022723"/>
    </source>
</evidence>
<dbReference type="InterPro" id="IPR000808">
    <property type="entry name" value="Mrp-like_CS"/>
</dbReference>
<evidence type="ECO:0000256" key="6">
    <source>
        <dbReference type="HAMAP-Rule" id="MF_02040"/>
    </source>
</evidence>
<dbReference type="InterPro" id="IPR003731">
    <property type="entry name" value="Di-Nase_FeMo-co_biosynth"/>
</dbReference>
<dbReference type="GO" id="GO:0005524">
    <property type="term" value="F:ATP binding"/>
    <property type="evidence" value="ECO:0007669"/>
    <property type="project" value="UniProtKB-UniRule"/>
</dbReference>
<comment type="subunit">
    <text evidence="6">Homodimer.</text>
</comment>
<dbReference type="CDD" id="cd00851">
    <property type="entry name" value="MTH1175"/>
    <property type="match status" value="1"/>
</dbReference>
<name>A0A6N6N3Z2_9BACT</name>
<sequence>MSDSCGSCSSAQGGGCSGGGCAESPEELKLKKTLGRIKHKIVVMSGKGGVGKSTVATNIAVALSQAGKRVGLLDVDVHGPSVPRLLSLEGQQPHIGSEVIEPISWSRNLWVMSLGFMLPSKEDAVIWRGPVKMGLIKQFVQDVAWGDLDYLIVDCPPGTGDEPLSTLQTLGQDAHAVVVTTPQGVAVDDVRRSVSFVRQLGNPLVGIVENMSGFACPDCGAVHNIFNSGGGEELAKEMGTKFLGRIPIDPEVARSGDEGFPLVKVDHDSATAQAMNAVIKHMLDLADALQENKEMPKVDEVNSENGRVRIAIPVVQGQLCMHFGHCEQFAMVDVDSELKSIISTHFETPPPHEPGVIPAWCADQKVNLVIAGGMGAKAQSMFTDRGVRVITGAPSLEPEAVVKQYLDGSLVTGANTCDH</sequence>
<evidence type="ECO:0000256" key="2">
    <source>
        <dbReference type="ARBA" id="ARBA00022741"/>
    </source>
</evidence>
<proteinExistence type="inferred from homology"/>
<dbReference type="OrthoDB" id="9809679at2"/>
<evidence type="ECO:0000256" key="4">
    <source>
        <dbReference type="ARBA" id="ARBA00023004"/>
    </source>
</evidence>
<feature type="region of interest" description="Disordered" evidence="7">
    <location>
        <begin position="1"/>
        <end position="20"/>
    </location>
</feature>
<dbReference type="InterPro" id="IPR027417">
    <property type="entry name" value="P-loop_NTPase"/>
</dbReference>
<dbReference type="GO" id="GO:0016887">
    <property type="term" value="F:ATP hydrolysis activity"/>
    <property type="evidence" value="ECO:0007669"/>
    <property type="project" value="UniProtKB-UniRule"/>
</dbReference>
<dbReference type="InterPro" id="IPR033913">
    <property type="entry name" value="MTH1175_dom"/>
</dbReference>
<protein>
    <recommendedName>
        <fullName evidence="6">Iron-sulfur cluster carrier protein</fullName>
    </recommendedName>
</protein>
<evidence type="ECO:0000313" key="10">
    <source>
        <dbReference type="Proteomes" id="UP000438699"/>
    </source>
</evidence>
<gene>
    <name evidence="9" type="ORF">F8A88_00530</name>
</gene>
<dbReference type="PANTHER" id="PTHR23264">
    <property type="entry name" value="NUCLEOTIDE-BINDING PROTEIN NBP35 YEAST -RELATED"/>
    <property type="match status" value="1"/>
</dbReference>
<dbReference type="Pfam" id="PF02579">
    <property type="entry name" value="Nitro_FeMo-Co"/>
    <property type="match status" value="1"/>
</dbReference>
<evidence type="ECO:0000259" key="8">
    <source>
        <dbReference type="Pfam" id="PF02579"/>
    </source>
</evidence>
<organism evidence="9 10">
    <name type="scientific">Pseudodesulfovibrio senegalensis</name>
    <dbReference type="NCBI Taxonomy" id="1721087"/>
    <lineage>
        <taxon>Bacteria</taxon>
        <taxon>Pseudomonadati</taxon>
        <taxon>Thermodesulfobacteriota</taxon>
        <taxon>Desulfovibrionia</taxon>
        <taxon>Desulfovibrionales</taxon>
        <taxon>Desulfovibrionaceae</taxon>
    </lineage>
</organism>
<dbReference type="CDD" id="cd02037">
    <property type="entry name" value="Mrp_NBP35"/>
    <property type="match status" value="1"/>
</dbReference>
<dbReference type="Proteomes" id="UP000438699">
    <property type="component" value="Unassembled WGS sequence"/>
</dbReference>
<dbReference type="RefSeq" id="WP_151148987.1">
    <property type="nucleotide sequence ID" value="NZ_WAIE01000001.1"/>
</dbReference>
<dbReference type="InterPro" id="IPR033756">
    <property type="entry name" value="YlxH/NBP35"/>
</dbReference>
<dbReference type="InterPro" id="IPR036105">
    <property type="entry name" value="DiNase_FeMo-co_biosyn_sf"/>
</dbReference>
<accession>A0A6N6N3Z2</accession>
<keyword evidence="10" id="KW-1185">Reference proteome</keyword>
<comment type="caution">
    <text evidence="9">The sequence shown here is derived from an EMBL/GenBank/DDBJ whole genome shotgun (WGS) entry which is preliminary data.</text>
</comment>
<dbReference type="GO" id="GO:0005829">
    <property type="term" value="C:cytosol"/>
    <property type="evidence" value="ECO:0007669"/>
    <property type="project" value="TreeGrafter"/>
</dbReference>
<keyword evidence="2 6" id="KW-0547">Nucleotide-binding</keyword>
<evidence type="ECO:0000256" key="7">
    <source>
        <dbReference type="SAM" id="MobiDB-lite"/>
    </source>
</evidence>
<reference evidence="9 10" key="1">
    <citation type="journal article" date="2017" name="Int. J. Syst. Evol. Microbiol.">
        <title>Desulfovibrio senegalensis sp. nov., a mesophilic sulfate reducer isolated from marine sediment.</title>
        <authorList>
            <person name="Thioye A."/>
            <person name="Gam Z.B.A."/>
            <person name="Mbengue M."/>
            <person name="Cayol J.L."/>
            <person name="Joseph-Bartoli M."/>
            <person name="Toure-Kane C."/>
            <person name="Labat M."/>
        </authorList>
    </citation>
    <scope>NUCLEOTIDE SEQUENCE [LARGE SCALE GENOMIC DNA]</scope>
    <source>
        <strain evidence="9 10">DSM 101509</strain>
    </source>
</reference>
<comment type="function">
    <text evidence="6">Binds and transfers iron-sulfur (Fe-S) clusters to target apoproteins. Can hydrolyze ATP.</text>
</comment>